<reference evidence="1 2" key="1">
    <citation type="submission" date="2021-01" db="EMBL/GenBank/DDBJ databases">
        <title>Whole genome shotgun sequence of Planotetraspora kaengkrachanensis NBRC 104272.</title>
        <authorList>
            <person name="Komaki H."/>
            <person name="Tamura T."/>
        </authorList>
    </citation>
    <scope>NUCLEOTIDE SEQUENCE [LARGE SCALE GENOMIC DNA]</scope>
    <source>
        <strain evidence="1 2">NBRC 104272</strain>
    </source>
</reference>
<dbReference type="RefSeq" id="WP_203882122.1">
    <property type="nucleotide sequence ID" value="NZ_BAABHH010000007.1"/>
</dbReference>
<dbReference type="PANTHER" id="PTHR39290:SF6">
    <property type="entry name" value="S-ADENOSYL-L-METHIONINE-DEPENDENT METHYLTRANSFERASES SUPERFAMILY PROTEIN"/>
    <property type="match status" value="1"/>
</dbReference>
<evidence type="ECO:0000313" key="1">
    <source>
        <dbReference type="EMBL" id="GIG78641.1"/>
    </source>
</evidence>
<keyword evidence="2" id="KW-1185">Reference proteome</keyword>
<dbReference type="EMBL" id="BONV01000005">
    <property type="protein sequence ID" value="GIG78641.1"/>
    <property type="molecule type" value="Genomic_DNA"/>
</dbReference>
<dbReference type="SUPFAM" id="SSF53335">
    <property type="entry name" value="S-adenosyl-L-methionine-dependent methyltransferases"/>
    <property type="match status" value="1"/>
</dbReference>
<dbReference type="PANTHER" id="PTHR39290">
    <property type="entry name" value="C3H1-TYPE DOMAIN-CONTAINING PROTEIN-RELATED"/>
    <property type="match status" value="1"/>
</dbReference>
<dbReference type="InterPro" id="IPR029063">
    <property type="entry name" value="SAM-dependent_MTases_sf"/>
</dbReference>
<protein>
    <submittedName>
        <fullName evidence="1">Uncharacterized protein</fullName>
    </submittedName>
</protein>
<proteinExistence type="predicted"/>
<accession>A0A8J3PST1</accession>
<dbReference type="AlphaFoldDB" id="A0A8J3PST1"/>
<comment type="caution">
    <text evidence="1">The sequence shown here is derived from an EMBL/GenBank/DDBJ whole genome shotgun (WGS) entry which is preliminary data.</text>
</comment>
<organism evidence="1 2">
    <name type="scientific">Planotetraspora kaengkrachanensis</name>
    <dbReference type="NCBI Taxonomy" id="575193"/>
    <lineage>
        <taxon>Bacteria</taxon>
        <taxon>Bacillati</taxon>
        <taxon>Actinomycetota</taxon>
        <taxon>Actinomycetes</taxon>
        <taxon>Streptosporangiales</taxon>
        <taxon>Streptosporangiaceae</taxon>
        <taxon>Planotetraspora</taxon>
    </lineage>
</organism>
<dbReference type="Proteomes" id="UP000630097">
    <property type="component" value="Unassembled WGS sequence"/>
</dbReference>
<gene>
    <name evidence="1" type="ORF">Pka01_17680</name>
</gene>
<sequence>MTGSAPAGHGEGVRPLLLGGRRALVDGHPICAGCGVAVVPYGPDRWRHLPAGRPYPHRSRWLAPITLDELRELPTFEDFAARYPDAVRPPGGPAAATTRADWVEGRHRLEAYHAALGELGRTRLGPARNPYLDLVAILAGGPPGVGPFRLTPGLARVLDLPGRRRELAGRLAWAIPNEAALARVADHSPVIEGGAGTGYWAALLRLRGADVRAVDTTPPESGDNRYHLADARRWAPVEPMSTAAAVRADPHRTLLLCWPPPDDDAAGYGALRAYRGDTLLYVGGDADGPTGTVRLHRELELNWTPAEEFGLPSWPGVPDRLTVWRRRPARRAQRGLDRCPGCGRFQPVGAAGRCDRCFAADPPALAVRVDGRRVEYPQHVVDRMHPALRAALSTSPHRIR</sequence>
<evidence type="ECO:0000313" key="2">
    <source>
        <dbReference type="Proteomes" id="UP000630097"/>
    </source>
</evidence>
<name>A0A8J3PST1_9ACTN</name>